<accession>A0A069CRF4</accession>
<dbReference type="RefSeq" id="WP_045476408.1">
    <property type="nucleotide sequence ID" value="NZ_DF820485.1"/>
</dbReference>
<name>A0A069CRF4_WEIOS</name>
<dbReference type="GO" id="GO:0006183">
    <property type="term" value="P:GTP biosynthetic process"/>
    <property type="evidence" value="ECO:0007669"/>
    <property type="project" value="TreeGrafter"/>
</dbReference>
<evidence type="ECO:0000259" key="2">
    <source>
        <dbReference type="Pfam" id="PF00478"/>
    </source>
</evidence>
<dbReference type="OrthoDB" id="9429638at2"/>
<dbReference type="InterPro" id="IPR005990">
    <property type="entry name" value="IMP_DH"/>
</dbReference>
<protein>
    <submittedName>
        <fullName evidence="3">Inosine-5'-monophosphate dehydrogenase</fullName>
    </submittedName>
</protein>
<feature type="domain" description="IMP dehydrogenase/GMP reductase" evidence="2">
    <location>
        <begin position="263"/>
        <end position="310"/>
    </location>
</feature>
<dbReference type="Gene3D" id="3.20.20.70">
    <property type="entry name" value="Aldolase class I"/>
    <property type="match status" value="2"/>
</dbReference>
<dbReference type="SUPFAM" id="SSF51412">
    <property type="entry name" value="Inosine monophosphate dehydrogenase (IMPDH)"/>
    <property type="match status" value="1"/>
</dbReference>
<dbReference type="SMART" id="SM01240">
    <property type="entry name" value="IMPDH"/>
    <property type="match status" value="1"/>
</dbReference>
<dbReference type="STRING" id="1329250.WOSG25_021070"/>
<dbReference type="GO" id="GO:0003938">
    <property type="term" value="F:IMP dehydrogenase activity"/>
    <property type="evidence" value="ECO:0007669"/>
    <property type="project" value="InterPro"/>
</dbReference>
<sequence>MTMSTQGLGYDQVLLVPAESHVLPNTVSLATKIGKQLILQLPLFAEANDLTDYQHAIAVARLGGLGLIAPQATTEAEVAMLKAVKQSTVDVQANPLASLDQAGNLQVGIEIWLKADTLAHVTSLVAAGLDAVILYLDTAVTDETLAQIAELRQAFPELFLAVGAIEDYATAKLIFAQDVDAVVAGRAVDSSLPNDKTYPFLTSVMAVATAASEFDKQTIALGGLNYSGDVVKAIAGGANAVILSTLLQGEILADASGLEQHMQITDAVFQVLGGLRSGMGYTGAASIDALIETGQFVEISDNGLQESHPHDVEITKQAPNFHER</sequence>
<dbReference type="Proteomes" id="UP000030643">
    <property type="component" value="Unassembled WGS sequence"/>
</dbReference>
<keyword evidence="4" id="KW-1185">Reference proteome</keyword>
<dbReference type="Pfam" id="PF00478">
    <property type="entry name" value="IMPDH"/>
    <property type="match status" value="2"/>
</dbReference>
<proteinExistence type="inferred from homology"/>
<dbReference type="InterPro" id="IPR001093">
    <property type="entry name" value="IMP_DH_GMPRt"/>
</dbReference>
<dbReference type="PANTHER" id="PTHR11911:SF111">
    <property type="entry name" value="INOSINE-5'-MONOPHOSPHATE DEHYDROGENASE"/>
    <property type="match status" value="1"/>
</dbReference>
<feature type="domain" description="IMP dehydrogenase/GMP reductase" evidence="2">
    <location>
        <begin position="7"/>
        <end position="249"/>
    </location>
</feature>
<organism evidence="3 4">
    <name type="scientific">Weissella oryzae (strain DSM 25784 / JCM 18191 / LMG 30913 / SG25)</name>
    <dbReference type="NCBI Taxonomy" id="1329250"/>
    <lineage>
        <taxon>Bacteria</taxon>
        <taxon>Bacillati</taxon>
        <taxon>Bacillota</taxon>
        <taxon>Bacilli</taxon>
        <taxon>Lactobacillales</taxon>
        <taxon>Lactobacillaceae</taxon>
        <taxon>Weissella</taxon>
    </lineage>
</organism>
<dbReference type="eggNOG" id="COG0516">
    <property type="taxonomic scope" value="Bacteria"/>
</dbReference>
<evidence type="ECO:0000256" key="1">
    <source>
        <dbReference type="ARBA" id="ARBA00005502"/>
    </source>
</evidence>
<comment type="similarity">
    <text evidence="1">Belongs to the IMPDH/GMPR family.</text>
</comment>
<dbReference type="AlphaFoldDB" id="A0A069CRF4"/>
<dbReference type="InterPro" id="IPR013785">
    <property type="entry name" value="Aldolase_TIM"/>
</dbReference>
<dbReference type="PANTHER" id="PTHR11911">
    <property type="entry name" value="INOSINE-5-MONOPHOSPHATE DEHYDROGENASE RELATED"/>
    <property type="match status" value="1"/>
</dbReference>
<evidence type="ECO:0000313" key="4">
    <source>
        <dbReference type="Proteomes" id="UP000030643"/>
    </source>
</evidence>
<dbReference type="EMBL" id="DF820485">
    <property type="protein sequence ID" value="GAK30310.1"/>
    <property type="molecule type" value="Genomic_DNA"/>
</dbReference>
<evidence type="ECO:0000313" key="3">
    <source>
        <dbReference type="EMBL" id="GAK30310.1"/>
    </source>
</evidence>
<reference evidence="4" key="1">
    <citation type="journal article" date="2014" name="Genome Announc.">
        <title>Draft genome sequence of Weissella oryzae SG25T, isolated from fermented rice grains.</title>
        <authorList>
            <person name="Tanizawa Y."/>
            <person name="Fujisawa T."/>
            <person name="Mochizuki T."/>
            <person name="Kaminuma E."/>
            <person name="Suzuki Y."/>
            <person name="Nakamura Y."/>
            <person name="Tohno M."/>
        </authorList>
    </citation>
    <scope>NUCLEOTIDE SEQUENCE [LARGE SCALE GENOMIC DNA]</scope>
    <source>
        <strain evidence="4">DSM 25784 / JCM 18191 / LMG 30913 / SG25</strain>
    </source>
</reference>
<gene>
    <name evidence="3" type="ORF">WOSG25_021070</name>
</gene>